<dbReference type="InterPro" id="IPR035979">
    <property type="entry name" value="RBD_domain_sf"/>
</dbReference>
<comment type="caution">
    <text evidence="9">The sequence shown here is derived from an EMBL/GenBank/DDBJ whole genome shotgun (WGS) entry which is preliminary data.</text>
</comment>
<dbReference type="InterPro" id="IPR010280">
    <property type="entry name" value="U5_MeTrfase_fam"/>
</dbReference>
<evidence type="ECO:0000313" key="9">
    <source>
        <dbReference type="EMBL" id="CAG9539330.1"/>
    </source>
</evidence>
<dbReference type="SUPFAM" id="SSF53335">
    <property type="entry name" value="S-adenosyl-L-methionine-dependent methyltransferases"/>
    <property type="match status" value="1"/>
</dbReference>
<evidence type="ECO:0000256" key="1">
    <source>
        <dbReference type="ARBA" id="ARBA00022603"/>
    </source>
</evidence>
<organism evidence="9 10">
    <name type="scientific">Cercopithifilaria johnstoni</name>
    <dbReference type="NCBI Taxonomy" id="2874296"/>
    <lineage>
        <taxon>Eukaryota</taxon>
        <taxon>Metazoa</taxon>
        <taxon>Ecdysozoa</taxon>
        <taxon>Nematoda</taxon>
        <taxon>Chromadorea</taxon>
        <taxon>Rhabditida</taxon>
        <taxon>Spirurina</taxon>
        <taxon>Spiruromorpha</taxon>
        <taxon>Filarioidea</taxon>
        <taxon>Onchocercidae</taxon>
        <taxon>Cercopithifilaria</taxon>
    </lineage>
</organism>
<feature type="domain" description="RRM" evidence="8">
    <location>
        <begin position="100"/>
        <end position="173"/>
    </location>
</feature>
<protein>
    <recommendedName>
        <fullName evidence="4">tRNA (uracil(54)-C(5))-methyltransferase</fullName>
        <ecNumber evidence="4">2.1.1.35</ecNumber>
    </recommendedName>
</protein>
<feature type="binding site" evidence="7">
    <location>
        <position position="529"/>
    </location>
    <ligand>
        <name>S-adenosyl-L-methionine</name>
        <dbReference type="ChEBI" id="CHEBI:59789"/>
    </ligand>
</feature>
<dbReference type="InterPro" id="IPR029063">
    <property type="entry name" value="SAM-dependent_MTases_sf"/>
</dbReference>
<comment type="caution">
    <text evidence="7">Lacks conserved residue(s) required for the propagation of feature annotation.</text>
</comment>
<dbReference type="InterPro" id="IPR045850">
    <property type="entry name" value="TRM2_met"/>
</dbReference>
<dbReference type="InterPro" id="IPR012677">
    <property type="entry name" value="Nucleotide-bd_a/b_plait_sf"/>
</dbReference>
<keyword evidence="1 7" id="KW-0489">Methyltransferase</keyword>
<evidence type="ECO:0000256" key="3">
    <source>
        <dbReference type="ARBA" id="ARBA00022691"/>
    </source>
</evidence>
<dbReference type="Gene3D" id="3.40.50.150">
    <property type="entry name" value="Vaccinia Virus protein VP39"/>
    <property type="match status" value="1"/>
</dbReference>
<accession>A0A8J2MB23</accession>
<evidence type="ECO:0000259" key="8">
    <source>
        <dbReference type="PROSITE" id="PS50102"/>
    </source>
</evidence>
<comment type="catalytic activity">
    <reaction evidence="5">
        <text>uridine(54) in tRNA + S-adenosyl-L-methionine = 5-methyluridine(54) in tRNA + S-adenosyl-L-homocysteine + H(+)</text>
        <dbReference type="Rhea" id="RHEA:42712"/>
        <dbReference type="Rhea" id="RHEA-COMP:10167"/>
        <dbReference type="Rhea" id="RHEA-COMP:10193"/>
        <dbReference type="ChEBI" id="CHEBI:15378"/>
        <dbReference type="ChEBI" id="CHEBI:57856"/>
        <dbReference type="ChEBI" id="CHEBI:59789"/>
        <dbReference type="ChEBI" id="CHEBI:65315"/>
        <dbReference type="ChEBI" id="CHEBI:74447"/>
        <dbReference type="EC" id="2.1.1.35"/>
    </reaction>
    <physiologicalReaction direction="left-to-right" evidence="5">
        <dbReference type="Rhea" id="RHEA:42713"/>
    </physiologicalReaction>
</comment>
<keyword evidence="10" id="KW-1185">Reference proteome</keyword>
<dbReference type="Proteomes" id="UP000746747">
    <property type="component" value="Unassembled WGS sequence"/>
</dbReference>
<dbReference type="AlphaFoldDB" id="A0A8J2MB23"/>
<keyword evidence="3 7" id="KW-0949">S-adenosyl-L-methionine</keyword>
<name>A0A8J2MB23_9BILA</name>
<dbReference type="EC" id="2.1.1.35" evidence="4"/>
<dbReference type="Gene3D" id="2.40.50.1070">
    <property type="match status" value="1"/>
</dbReference>
<evidence type="ECO:0000313" key="10">
    <source>
        <dbReference type="Proteomes" id="UP000746747"/>
    </source>
</evidence>
<dbReference type="Gene3D" id="3.30.70.330">
    <property type="match status" value="1"/>
</dbReference>
<gene>
    <name evidence="9" type="ORF">CJOHNSTONI_LOCUS8937</name>
</gene>
<feature type="binding site" evidence="7">
    <location>
        <position position="585"/>
    </location>
    <ligand>
        <name>S-adenosyl-L-methionine</name>
        <dbReference type="ChEBI" id="CHEBI:59789"/>
    </ligand>
</feature>
<dbReference type="GO" id="GO:0003723">
    <property type="term" value="F:RNA binding"/>
    <property type="evidence" value="ECO:0007669"/>
    <property type="project" value="UniProtKB-UniRule"/>
</dbReference>
<feature type="active site" description="Nucleophile" evidence="7">
    <location>
        <position position="613"/>
    </location>
</feature>
<evidence type="ECO:0000256" key="7">
    <source>
        <dbReference type="PROSITE-ProRule" id="PRU01024"/>
    </source>
</evidence>
<dbReference type="PROSITE" id="PS50102">
    <property type="entry name" value="RRM"/>
    <property type="match status" value="1"/>
</dbReference>
<dbReference type="PANTHER" id="PTHR45904:SF2">
    <property type="entry name" value="TRNA (URACIL-5-)-METHYLTRANSFERASE HOMOLOG A"/>
    <property type="match status" value="1"/>
</dbReference>
<evidence type="ECO:0000256" key="4">
    <source>
        <dbReference type="ARBA" id="ARBA00033763"/>
    </source>
</evidence>
<dbReference type="InterPro" id="IPR000504">
    <property type="entry name" value="RRM_dom"/>
</dbReference>
<dbReference type="PROSITE" id="PS51687">
    <property type="entry name" value="SAM_MT_RNA_M5U"/>
    <property type="match status" value="1"/>
</dbReference>
<dbReference type="EMBL" id="CAKAEH010001770">
    <property type="protein sequence ID" value="CAG9539330.1"/>
    <property type="molecule type" value="Genomic_DNA"/>
</dbReference>
<reference evidence="9" key="1">
    <citation type="submission" date="2021-09" db="EMBL/GenBank/DDBJ databases">
        <authorList>
            <consortium name="Pathogen Informatics"/>
        </authorList>
    </citation>
    <scope>NUCLEOTIDE SEQUENCE</scope>
</reference>
<dbReference type="GO" id="GO:0006396">
    <property type="term" value="P:RNA processing"/>
    <property type="evidence" value="ECO:0007669"/>
    <property type="project" value="InterPro"/>
</dbReference>
<dbReference type="Pfam" id="PF05958">
    <property type="entry name" value="tRNA_U5-meth_tr"/>
    <property type="match status" value="1"/>
</dbReference>
<dbReference type="GO" id="GO:0030697">
    <property type="term" value="F:tRNA (uracil(54)-C5)-methyltransferase activity, S-adenosyl methionine-dependent"/>
    <property type="evidence" value="ECO:0007669"/>
    <property type="project" value="UniProtKB-EC"/>
</dbReference>
<dbReference type="CDD" id="cd02440">
    <property type="entry name" value="AdoMet_MTases"/>
    <property type="match status" value="1"/>
</dbReference>
<evidence type="ECO:0000256" key="2">
    <source>
        <dbReference type="ARBA" id="ARBA00022679"/>
    </source>
</evidence>
<keyword evidence="2 7" id="KW-0808">Transferase</keyword>
<dbReference type="GO" id="GO:0032259">
    <property type="term" value="P:methylation"/>
    <property type="evidence" value="ECO:0007669"/>
    <property type="project" value="UniProtKB-KW"/>
</dbReference>
<comment type="similarity">
    <text evidence="7">Belongs to the class I-like SAM-binding methyltransferase superfamily. RNA M5U methyltransferase family.</text>
</comment>
<dbReference type="SUPFAM" id="SSF54928">
    <property type="entry name" value="RNA-binding domain, RBD"/>
    <property type="match status" value="1"/>
</dbReference>
<proteinExistence type="inferred from homology"/>
<dbReference type="OrthoDB" id="417550at2759"/>
<evidence type="ECO:0000256" key="6">
    <source>
        <dbReference type="PROSITE-ProRule" id="PRU00176"/>
    </source>
</evidence>
<keyword evidence="6" id="KW-0694">RNA-binding</keyword>
<evidence type="ECO:0000256" key="5">
    <source>
        <dbReference type="ARBA" id="ARBA00047278"/>
    </source>
</evidence>
<dbReference type="PANTHER" id="PTHR45904">
    <property type="entry name" value="TRNA (URACIL-5-)-METHYLTRANSFERASE"/>
    <property type="match status" value="1"/>
</dbReference>
<sequence length="663" mass="74470">MIDGTLENNDVNSVVLHRELVSEKDPVTELIEDELQKQSISKDEAVSVEESISSSNKLTTPADHISITNSTLENTILETDELDAEGCVKSAGRVDKKPSSRVQIRNMPPYLKYKQVKELLSKQLSKFVVTNIRHTGITVFFSLPTPEEAAAAVQIFDGFKIKGRILRAKIARPEQLKVKLLNSDQIKRTARERVTPLADKPYNEQLEIKMNDVKRIAANFLKEMIGAHVNGANRISIESLVESIRPSPRITEYRNKCEFTIGYNIDGCICVGFVGGRFAANQHFVLPVDTCDNISTHMKRIVGAFQKLVVESGESPFNEFERKGVWKMLSIREFGLDIMMIVTIFPMEDKEREKALIKVVQERFLQLSNFSDENSLFHITSLYWQRLANASDPVIYEHIAGTPYIYETILDTRFRVSPSSFFQTNSAGATVLYKTIAEKFGLCKMENLVEQKSIDADLVAVVSAKDLEESVDEDNGEPEMKIRKLEKVGIVEQQQATLILDICCGTGTIGISLMKLAKTVNRKFLIGIEIIPEAIEDATTNADDNLPPDSYKFVSGKAENVFFRLERLVPSWVDLKTVNIIGVIDPPRAGVHEKVVIGCRALTQLKKIVFVSCSPSLAMKNVVDLCRPTSRKFEGEPFKLTSITPVDMFPQTSHCEWVVQLDR</sequence>
<feature type="binding site" evidence="7">
    <location>
        <position position="423"/>
    </location>
    <ligand>
        <name>S-adenosyl-L-methionine</name>
        <dbReference type="ChEBI" id="CHEBI:59789"/>
    </ligand>
</feature>